<name>Q1IU91_KORVE</name>
<evidence type="ECO:0000313" key="2">
    <source>
        <dbReference type="Proteomes" id="UP000002432"/>
    </source>
</evidence>
<dbReference type="HOGENOM" id="CLU_2479279_0_0_0"/>
<dbReference type="EnsemblBacteria" id="ABF39559">
    <property type="protein sequence ID" value="ABF39559"/>
    <property type="gene ID" value="Acid345_0554"/>
</dbReference>
<evidence type="ECO:0000313" key="1">
    <source>
        <dbReference type="EMBL" id="ABF39559.1"/>
    </source>
</evidence>
<dbReference type="AlphaFoldDB" id="Q1IU91"/>
<dbReference type="RefSeq" id="WP_011521361.1">
    <property type="nucleotide sequence ID" value="NC_008009.1"/>
</dbReference>
<reference evidence="1 2" key="1">
    <citation type="journal article" date="2009" name="Appl. Environ. Microbiol.">
        <title>Three genomes from the phylum Acidobacteria provide insight into the lifestyles of these microorganisms in soils.</title>
        <authorList>
            <person name="Ward N.L."/>
            <person name="Challacombe J.F."/>
            <person name="Janssen P.H."/>
            <person name="Henrissat B."/>
            <person name="Coutinho P.M."/>
            <person name="Wu M."/>
            <person name="Xie G."/>
            <person name="Haft D.H."/>
            <person name="Sait M."/>
            <person name="Badger J."/>
            <person name="Barabote R.D."/>
            <person name="Bradley B."/>
            <person name="Brettin T.S."/>
            <person name="Brinkac L.M."/>
            <person name="Bruce D."/>
            <person name="Creasy T."/>
            <person name="Daugherty S.C."/>
            <person name="Davidsen T.M."/>
            <person name="DeBoy R.T."/>
            <person name="Detter J.C."/>
            <person name="Dodson R.J."/>
            <person name="Durkin A.S."/>
            <person name="Ganapathy A."/>
            <person name="Gwinn-Giglio M."/>
            <person name="Han C.S."/>
            <person name="Khouri H."/>
            <person name="Kiss H."/>
            <person name="Kothari S.P."/>
            <person name="Madupu R."/>
            <person name="Nelson K.E."/>
            <person name="Nelson W.C."/>
            <person name="Paulsen I."/>
            <person name="Penn K."/>
            <person name="Ren Q."/>
            <person name="Rosovitz M.J."/>
            <person name="Selengut J.D."/>
            <person name="Shrivastava S."/>
            <person name="Sullivan S.A."/>
            <person name="Tapia R."/>
            <person name="Thompson L.S."/>
            <person name="Watkins K.L."/>
            <person name="Yang Q."/>
            <person name="Yu C."/>
            <person name="Zafar N."/>
            <person name="Zhou L."/>
            <person name="Kuske C.R."/>
        </authorList>
    </citation>
    <scope>NUCLEOTIDE SEQUENCE [LARGE SCALE GENOMIC DNA]</scope>
    <source>
        <strain evidence="1 2">Ellin345</strain>
    </source>
</reference>
<sequence length="87" mass="9824">MSGILHVFRTQPDVYQVNYTLGVYSWVRTMPREELEHLLVTPVALEEDFLDKVLDELNAKENITIADVSITENEASALGFEPMPSDA</sequence>
<dbReference type="EMBL" id="CP000360">
    <property type="protein sequence ID" value="ABF39559.1"/>
    <property type="molecule type" value="Genomic_DNA"/>
</dbReference>
<proteinExistence type="predicted"/>
<gene>
    <name evidence="1" type="ordered locus">Acid345_0554</name>
</gene>
<dbReference type="Proteomes" id="UP000002432">
    <property type="component" value="Chromosome"/>
</dbReference>
<accession>Q1IU91</accession>
<organism evidence="1 2">
    <name type="scientific">Koribacter versatilis (strain Ellin345)</name>
    <dbReference type="NCBI Taxonomy" id="204669"/>
    <lineage>
        <taxon>Bacteria</taxon>
        <taxon>Pseudomonadati</taxon>
        <taxon>Acidobacteriota</taxon>
        <taxon>Terriglobia</taxon>
        <taxon>Terriglobales</taxon>
        <taxon>Candidatus Korobacteraceae</taxon>
        <taxon>Candidatus Korobacter</taxon>
    </lineage>
</organism>
<dbReference type="KEGG" id="aba:Acid345_0554"/>
<keyword evidence="2" id="KW-1185">Reference proteome</keyword>
<protein>
    <submittedName>
        <fullName evidence="1">Uncharacterized protein</fullName>
    </submittedName>
</protein>